<dbReference type="Gene3D" id="3.40.630.30">
    <property type="match status" value="1"/>
</dbReference>
<keyword evidence="5" id="KW-1185">Reference proteome</keyword>
<dbReference type="InterPro" id="IPR016181">
    <property type="entry name" value="Acyl_CoA_acyltransferase"/>
</dbReference>
<evidence type="ECO:0000259" key="3">
    <source>
        <dbReference type="PROSITE" id="PS51186"/>
    </source>
</evidence>
<dbReference type="PANTHER" id="PTHR43877">
    <property type="entry name" value="AMINOALKYLPHOSPHONATE N-ACETYLTRANSFERASE-RELATED-RELATED"/>
    <property type="match status" value="1"/>
</dbReference>
<reference evidence="4 5" key="1">
    <citation type="submission" date="2023-07" db="EMBL/GenBank/DDBJ databases">
        <title>Sequencing the genomes of 1000 actinobacteria strains.</title>
        <authorList>
            <person name="Klenk H.-P."/>
        </authorList>
    </citation>
    <scope>NUCLEOTIDE SEQUENCE [LARGE SCALE GENOMIC DNA]</scope>
    <source>
        <strain evidence="4 5">DSM 19426</strain>
    </source>
</reference>
<dbReference type="EMBL" id="JAVDYG010000001">
    <property type="protein sequence ID" value="MDR7361221.1"/>
    <property type="molecule type" value="Genomic_DNA"/>
</dbReference>
<dbReference type="RefSeq" id="WP_310298853.1">
    <property type="nucleotide sequence ID" value="NZ_BAAAPS010000014.1"/>
</dbReference>
<evidence type="ECO:0000256" key="2">
    <source>
        <dbReference type="ARBA" id="ARBA00023315"/>
    </source>
</evidence>
<protein>
    <submittedName>
        <fullName evidence="4">GNAT superfamily N-acetyltransferase</fullName>
    </submittedName>
</protein>
<evidence type="ECO:0000256" key="1">
    <source>
        <dbReference type="ARBA" id="ARBA00022679"/>
    </source>
</evidence>
<gene>
    <name evidence="4" type="ORF">J2S63_000774</name>
</gene>
<keyword evidence="1" id="KW-0808">Transferase</keyword>
<accession>A0ABU2BSH2</accession>
<dbReference type="PANTHER" id="PTHR43877:SF1">
    <property type="entry name" value="ACETYLTRANSFERASE"/>
    <property type="match status" value="1"/>
</dbReference>
<comment type="caution">
    <text evidence="4">The sequence shown here is derived from an EMBL/GenBank/DDBJ whole genome shotgun (WGS) entry which is preliminary data.</text>
</comment>
<dbReference type="SUPFAM" id="SSF55729">
    <property type="entry name" value="Acyl-CoA N-acyltransferases (Nat)"/>
    <property type="match status" value="1"/>
</dbReference>
<dbReference type="PROSITE" id="PS51186">
    <property type="entry name" value="GNAT"/>
    <property type="match status" value="1"/>
</dbReference>
<keyword evidence="2" id="KW-0012">Acyltransferase</keyword>
<feature type="domain" description="N-acetyltransferase" evidence="3">
    <location>
        <begin position="6"/>
        <end position="160"/>
    </location>
</feature>
<dbReference type="CDD" id="cd04301">
    <property type="entry name" value="NAT_SF"/>
    <property type="match status" value="1"/>
</dbReference>
<sequence>MSRTPVDVRDLGPQDGPALARLWHDLPHPAEWDEHTDLAAMVLAALADDPGSRVLVAESGGEVVGTAYLRAARLSPLLSEEMLNVSHLQVEESQTRRGVGRALLEAALTHAEHHGIPHLLVAGAVNDRETNRFLARLGLAQVAVVRGSTVAALRARMPVEPSVAARSTRSKHVGQVVAARRLQRRSRVRNAVS</sequence>
<dbReference type="InterPro" id="IPR000182">
    <property type="entry name" value="GNAT_dom"/>
</dbReference>
<dbReference type="Proteomes" id="UP001183648">
    <property type="component" value="Unassembled WGS sequence"/>
</dbReference>
<evidence type="ECO:0000313" key="4">
    <source>
        <dbReference type="EMBL" id="MDR7361221.1"/>
    </source>
</evidence>
<organism evidence="4 5">
    <name type="scientific">Nocardioides marmoribigeumensis</name>
    <dbReference type="NCBI Taxonomy" id="433649"/>
    <lineage>
        <taxon>Bacteria</taxon>
        <taxon>Bacillati</taxon>
        <taxon>Actinomycetota</taxon>
        <taxon>Actinomycetes</taxon>
        <taxon>Propionibacteriales</taxon>
        <taxon>Nocardioidaceae</taxon>
        <taxon>Nocardioides</taxon>
    </lineage>
</organism>
<dbReference type="Pfam" id="PF00583">
    <property type="entry name" value="Acetyltransf_1"/>
    <property type="match status" value="1"/>
</dbReference>
<evidence type="ECO:0000313" key="5">
    <source>
        <dbReference type="Proteomes" id="UP001183648"/>
    </source>
</evidence>
<name>A0ABU2BSH2_9ACTN</name>
<proteinExistence type="predicted"/>
<dbReference type="InterPro" id="IPR050832">
    <property type="entry name" value="Bact_Acetyltransf"/>
</dbReference>